<name>A0A850HCM4_9SPHN</name>
<dbReference type="AlphaFoldDB" id="A0A850HCM4"/>
<accession>A0A850HCM4</accession>
<organism evidence="1 2">
    <name type="scientific">Altererythrobacter lutimaris</name>
    <dbReference type="NCBI Taxonomy" id="2743979"/>
    <lineage>
        <taxon>Bacteria</taxon>
        <taxon>Pseudomonadati</taxon>
        <taxon>Pseudomonadota</taxon>
        <taxon>Alphaproteobacteria</taxon>
        <taxon>Sphingomonadales</taxon>
        <taxon>Erythrobacteraceae</taxon>
        <taxon>Altererythrobacter</taxon>
    </lineage>
</organism>
<evidence type="ECO:0000313" key="1">
    <source>
        <dbReference type="EMBL" id="NVE95963.1"/>
    </source>
</evidence>
<keyword evidence="2" id="KW-1185">Reference proteome</keyword>
<sequence>MSLAIIIGIVIGILVILGLVGKYGDSASVVVTGRGVIKTHNVEARFRSGTMYHGKLGQDRWSDGQERFSLRLNKLTADHDGTLRLFRNGDEVSEFEITDSAISFRWKGISSDAIPQFDIGDQLRVEVGSMSLNAIVEAD</sequence>
<reference evidence="1 2" key="1">
    <citation type="submission" date="2020-06" db="EMBL/GenBank/DDBJ databases">
        <title>Altererythrobacter lutimaris sp. nov., a marine bacterium isolated from a tidal flat.</title>
        <authorList>
            <person name="Kim D."/>
            <person name="Yoo Y."/>
            <person name="Kim J.-J."/>
        </authorList>
    </citation>
    <scope>NUCLEOTIDE SEQUENCE [LARGE SCALE GENOMIC DNA]</scope>
    <source>
        <strain evidence="1 2">JGD-16</strain>
    </source>
</reference>
<dbReference type="RefSeq" id="WP_176274132.1">
    <property type="nucleotide sequence ID" value="NZ_JABWTA010000001.1"/>
</dbReference>
<dbReference type="Proteomes" id="UP000546031">
    <property type="component" value="Unassembled WGS sequence"/>
</dbReference>
<dbReference type="EMBL" id="JABWTA010000001">
    <property type="protein sequence ID" value="NVE95963.1"/>
    <property type="molecule type" value="Genomic_DNA"/>
</dbReference>
<evidence type="ECO:0000313" key="2">
    <source>
        <dbReference type="Proteomes" id="UP000546031"/>
    </source>
</evidence>
<proteinExistence type="predicted"/>
<comment type="caution">
    <text evidence="1">The sequence shown here is derived from an EMBL/GenBank/DDBJ whole genome shotgun (WGS) entry which is preliminary data.</text>
</comment>
<gene>
    <name evidence="1" type="ORF">HUO12_13745</name>
</gene>
<protein>
    <submittedName>
        <fullName evidence="1">Uncharacterized protein</fullName>
    </submittedName>
</protein>